<dbReference type="SUPFAM" id="SSF50104">
    <property type="entry name" value="Translation proteins SH3-like domain"/>
    <property type="match status" value="1"/>
</dbReference>
<evidence type="ECO:0000256" key="5">
    <source>
        <dbReference type="ARBA" id="ARBA00023128"/>
    </source>
</evidence>
<evidence type="ECO:0000256" key="7">
    <source>
        <dbReference type="ARBA" id="ARBA00035288"/>
    </source>
</evidence>
<dbReference type="RefSeq" id="XP_029634859.1">
    <property type="nucleotide sequence ID" value="XM_029778999.2"/>
</dbReference>
<dbReference type="InterPro" id="IPR001857">
    <property type="entry name" value="Ribosomal_bL19"/>
</dbReference>
<dbReference type="GO" id="GO:0006412">
    <property type="term" value="P:translation"/>
    <property type="evidence" value="ECO:0007669"/>
    <property type="project" value="InterPro"/>
</dbReference>
<evidence type="ECO:0000313" key="9">
    <source>
        <dbReference type="Proteomes" id="UP000515154"/>
    </source>
</evidence>
<evidence type="ECO:0000256" key="4">
    <source>
        <dbReference type="ARBA" id="ARBA00022980"/>
    </source>
</evidence>
<keyword evidence="9" id="KW-1185">Reference proteome</keyword>
<evidence type="ECO:0000256" key="3">
    <source>
        <dbReference type="ARBA" id="ARBA00022946"/>
    </source>
</evidence>
<evidence type="ECO:0000256" key="8">
    <source>
        <dbReference type="ARBA" id="ARBA00035359"/>
    </source>
</evidence>
<gene>
    <name evidence="10" type="primary">LOC115210402</name>
</gene>
<dbReference type="GO" id="GO:0005762">
    <property type="term" value="C:mitochondrial large ribosomal subunit"/>
    <property type="evidence" value="ECO:0007669"/>
    <property type="project" value="TreeGrafter"/>
</dbReference>
<protein>
    <recommendedName>
        <fullName evidence="7">Large ribosomal subunit protein bL19m</fullName>
    </recommendedName>
    <alternativeName>
        <fullName evidence="8">39S ribosomal protein L19, mitochondrial</fullName>
    </alternativeName>
</protein>
<accession>A0A6P7S963</accession>
<dbReference type="Pfam" id="PF01245">
    <property type="entry name" value="Ribosomal_L19"/>
    <property type="match status" value="1"/>
</dbReference>
<dbReference type="InterPro" id="IPR038657">
    <property type="entry name" value="Ribosomal_bL19_sf"/>
</dbReference>
<keyword evidence="3" id="KW-0809">Transit peptide</keyword>
<keyword evidence="6" id="KW-0687">Ribonucleoprotein</keyword>
<dbReference type="PANTHER" id="PTHR15680">
    <property type="entry name" value="RIBOSOMAL PROTEIN L19"/>
    <property type="match status" value="1"/>
</dbReference>
<dbReference type="FunFam" id="2.30.30.790:FF:000002">
    <property type="entry name" value="39S ribosomal protein L19, mitochondrial"/>
    <property type="match status" value="1"/>
</dbReference>
<organism evidence="9 10">
    <name type="scientific">Octopus sinensis</name>
    <name type="common">East Asian common octopus</name>
    <dbReference type="NCBI Taxonomy" id="2607531"/>
    <lineage>
        <taxon>Eukaryota</taxon>
        <taxon>Metazoa</taxon>
        <taxon>Spiralia</taxon>
        <taxon>Lophotrochozoa</taxon>
        <taxon>Mollusca</taxon>
        <taxon>Cephalopoda</taxon>
        <taxon>Coleoidea</taxon>
        <taxon>Octopodiformes</taxon>
        <taxon>Octopoda</taxon>
        <taxon>Incirrata</taxon>
        <taxon>Octopodidae</taxon>
        <taxon>Octopus</taxon>
    </lineage>
</organism>
<dbReference type="AlphaFoldDB" id="A0A6P7S963"/>
<sequence length="290" mass="34219">MAKFLGQLIRNPCRGVSRLHADPWRYSLKNEVVEDYRKSQLSKDQVKTDKKLPVQSDQVKVGEYRHVYPEFLPHPNSMVRDRIREKLERLDMYKRRNVLRVPEFYVGSIMAVTVADQFAPLKKNKFVGTCISRGGIGLKAHFTLRNVIDSQGIEIRYEIYQPHILNIEVLKLQKRLDDELFYLRDAPPEYSTVPFDFQPVPLPKGFKIPVDTTKVKLNPRPWLQRYERMDLKGVEDLNLPERFYIKAKKVAKPWEKYDLMKDYRENVNDIDASEVYSEFSEHSSHFKGLK</sequence>
<dbReference type="GO" id="GO:0003735">
    <property type="term" value="F:structural constituent of ribosome"/>
    <property type="evidence" value="ECO:0007669"/>
    <property type="project" value="InterPro"/>
</dbReference>
<name>A0A6P7S963_9MOLL</name>
<dbReference type="Gene3D" id="2.30.30.790">
    <property type="match status" value="1"/>
</dbReference>
<comment type="subcellular location">
    <subcellularLocation>
        <location evidence="1">Mitochondrion</location>
    </subcellularLocation>
</comment>
<dbReference type="PANTHER" id="PTHR15680:SF9">
    <property type="entry name" value="LARGE RIBOSOMAL SUBUNIT PROTEIN BL19M"/>
    <property type="match status" value="1"/>
</dbReference>
<evidence type="ECO:0000256" key="1">
    <source>
        <dbReference type="ARBA" id="ARBA00004173"/>
    </source>
</evidence>
<evidence type="ECO:0000256" key="6">
    <source>
        <dbReference type="ARBA" id="ARBA00023274"/>
    </source>
</evidence>
<reference evidence="10" key="1">
    <citation type="submission" date="2025-08" db="UniProtKB">
        <authorList>
            <consortium name="RefSeq"/>
        </authorList>
    </citation>
    <scope>IDENTIFICATION</scope>
</reference>
<dbReference type="KEGG" id="osn:115210402"/>
<keyword evidence="5" id="KW-0496">Mitochondrion</keyword>
<proteinExistence type="inferred from homology"/>
<evidence type="ECO:0000313" key="10">
    <source>
        <dbReference type="RefSeq" id="XP_029634859.1"/>
    </source>
</evidence>
<dbReference type="InterPro" id="IPR008991">
    <property type="entry name" value="Translation_prot_SH3-like_sf"/>
</dbReference>
<evidence type="ECO:0000256" key="2">
    <source>
        <dbReference type="ARBA" id="ARBA00005781"/>
    </source>
</evidence>
<keyword evidence="4 10" id="KW-0689">Ribosomal protein</keyword>
<dbReference type="Proteomes" id="UP000515154">
    <property type="component" value="Linkage group LG4"/>
</dbReference>
<comment type="similarity">
    <text evidence="2">Belongs to the bacterial ribosomal protein bL19 family.</text>
</comment>